<gene>
    <name evidence="2" type="ORF">SAMN06297382_2749</name>
</gene>
<evidence type="ECO:0000256" key="1">
    <source>
        <dbReference type="SAM" id="MobiDB-lite"/>
    </source>
</evidence>
<proteinExistence type="predicted"/>
<dbReference type="EMBL" id="FZQA01000008">
    <property type="protein sequence ID" value="SNT75456.1"/>
    <property type="molecule type" value="Genomic_DNA"/>
</dbReference>
<dbReference type="OrthoDB" id="8478298at2"/>
<sequence length="414" mass="46095">MAGTEISPLHGAGMDEFEPSVAPEEAAAAASGPERSAKADIDHEAASARALLARKLGDIVVLPAARVSGNERALAADILMQIVDKVEEALRVEIARRLARVPETPPALIRMLLLDEPAVAREILQGAENLPQALLIEAARCGQTAHREMIARRHDLTTAVADVLVEFHEPEITRLLLRREEFMLSPGAIDILVARSVADQELQTLLLRRRELEPAHGFLMFWWVDAERRRRILSRFTLDRSMVQDAVRDLYPRVFRSENPDPFVKEILIMLERRHRPRGVDGETVSMDIVKNTLAAARRYPAQEMVHAVSMVAGVSRELAGRILRDPGGEPYAVMCKALGVSRDSFFGFLQGDDPAIEGAITPARAEELMAVFDSMARDFARAILRYWDWEGNPRIARITRLLGLELTDEAAFV</sequence>
<evidence type="ECO:0000313" key="2">
    <source>
        <dbReference type="EMBL" id="SNT75456.1"/>
    </source>
</evidence>
<dbReference type="Proteomes" id="UP000198346">
    <property type="component" value="Unassembled WGS sequence"/>
</dbReference>
<accession>A0A239PZR9</accession>
<keyword evidence="3" id="KW-1185">Reference proteome</keyword>
<dbReference type="RefSeq" id="WP_089413171.1">
    <property type="nucleotide sequence ID" value="NZ_FZQA01000008.1"/>
</dbReference>
<dbReference type="Pfam" id="PF10098">
    <property type="entry name" value="DUF2336"/>
    <property type="match status" value="1"/>
</dbReference>
<feature type="compositionally biased region" description="Low complexity" evidence="1">
    <location>
        <begin position="21"/>
        <end position="34"/>
    </location>
</feature>
<reference evidence="2 3" key="1">
    <citation type="submission" date="2017-07" db="EMBL/GenBank/DDBJ databases">
        <authorList>
            <person name="Sun Z.S."/>
            <person name="Albrecht U."/>
            <person name="Echele G."/>
            <person name="Lee C.C."/>
        </authorList>
    </citation>
    <scope>NUCLEOTIDE SEQUENCE [LARGE SCALE GENOMIC DNA]</scope>
    <source>
        <strain evidence="2 3">CGMCC 1.12710</strain>
    </source>
</reference>
<feature type="region of interest" description="Disordered" evidence="1">
    <location>
        <begin position="21"/>
        <end position="41"/>
    </location>
</feature>
<protein>
    <submittedName>
        <fullName evidence="2">Uncharacterized conserved protein, DUF2336 family</fullName>
    </submittedName>
</protein>
<dbReference type="AlphaFoldDB" id="A0A239PZR9"/>
<name>A0A239PZR9_9PROT</name>
<dbReference type="InterPro" id="IPR019285">
    <property type="entry name" value="DUF2336"/>
</dbReference>
<organism evidence="2 3">
    <name type="scientific">Amphiplicatus metriothermophilus</name>
    <dbReference type="NCBI Taxonomy" id="1519374"/>
    <lineage>
        <taxon>Bacteria</taxon>
        <taxon>Pseudomonadati</taxon>
        <taxon>Pseudomonadota</taxon>
        <taxon>Alphaproteobacteria</taxon>
        <taxon>Parvularculales</taxon>
        <taxon>Parvularculaceae</taxon>
        <taxon>Amphiplicatus</taxon>
    </lineage>
</organism>
<evidence type="ECO:0000313" key="3">
    <source>
        <dbReference type="Proteomes" id="UP000198346"/>
    </source>
</evidence>